<dbReference type="EMBL" id="CAJGYO010000018">
    <property type="protein sequence ID" value="CAD6337677.1"/>
    <property type="molecule type" value="Genomic_DNA"/>
</dbReference>
<reference evidence="2" key="1">
    <citation type="submission" date="2020-10" db="EMBL/GenBank/DDBJ databases">
        <authorList>
            <person name="Han B."/>
            <person name="Lu T."/>
            <person name="Zhao Q."/>
            <person name="Huang X."/>
            <person name="Zhao Y."/>
        </authorList>
    </citation>
    <scope>NUCLEOTIDE SEQUENCE</scope>
</reference>
<dbReference type="Proteomes" id="UP000604825">
    <property type="component" value="Unassembled WGS sequence"/>
</dbReference>
<dbReference type="AlphaFoldDB" id="A0A811SAT8"/>
<keyword evidence="3" id="KW-1185">Reference proteome</keyword>
<name>A0A811SAT8_9POAL</name>
<sequence>MDPKPPDRSTSPTLPAPPRNPPPPRLTNASNQSPLHPHMDLVRSPEALQLSSRAAQSSAHQDEEQVTTQYNLLLKVPDPQGTARAIPIHVVRLELQIAWGDSYKAVNEVLTNLFLATFANPVSMIFVVKRQPWIVRRHNLLIEIVDPQKNIPDGYRFQYMYVTVKLFGKARTVDRINTILQEIGDHRIWINLVTPPSSILRDELFEAATAKINVTRKATDKVSVPISDTRTIIVFVHYTKIQTICNYCAGFFHNADDCHARNSTVLAPPNLSGEQRPC</sequence>
<organism evidence="2 3">
    <name type="scientific">Miscanthus lutarioriparius</name>
    <dbReference type="NCBI Taxonomy" id="422564"/>
    <lineage>
        <taxon>Eukaryota</taxon>
        <taxon>Viridiplantae</taxon>
        <taxon>Streptophyta</taxon>
        <taxon>Embryophyta</taxon>
        <taxon>Tracheophyta</taxon>
        <taxon>Spermatophyta</taxon>
        <taxon>Magnoliopsida</taxon>
        <taxon>Liliopsida</taxon>
        <taxon>Poales</taxon>
        <taxon>Poaceae</taxon>
        <taxon>PACMAD clade</taxon>
        <taxon>Panicoideae</taxon>
        <taxon>Andropogonodae</taxon>
        <taxon>Andropogoneae</taxon>
        <taxon>Saccharinae</taxon>
        <taxon>Miscanthus</taxon>
    </lineage>
</organism>
<evidence type="ECO:0000313" key="3">
    <source>
        <dbReference type="Proteomes" id="UP000604825"/>
    </source>
</evidence>
<evidence type="ECO:0008006" key="4">
    <source>
        <dbReference type="Google" id="ProtNLM"/>
    </source>
</evidence>
<accession>A0A811SAT8</accession>
<evidence type="ECO:0000256" key="1">
    <source>
        <dbReference type="SAM" id="MobiDB-lite"/>
    </source>
</evidence>
<feature type="compositionally biased region" description="Pro residues" evidence="1">
    <location>
        <begin position="14"/>
        <end position="25"/>
    </location>
</feature>
<gene>
    <name evidence="2" type="ORF">NCGR_LOCUS61775</name>
</gene>
<evidence type="ECO:0000313" key="2">
    <source>
        <dbReference type="EMBL" id="CAD6337677.1"/>
    </source>
</evidence>
<protein>
    <recommendedName>
        <fullName evidence="4">DUF4283 domain-containing protein</fullName>
    </recommendedName>
</protein>
<feature type="region of interest" description="Disordered" evidence="1">
    <location>
        <begin position="1"/>
        <end position="39"/>
    </location>
</feature>
<comment type="caution">
    <text evidence="2">The sequence shown here is derived from an EMBL/GenBank/DDBJ whole genome shotgun (WGS) entry which is preliminary data.</text>
</comment>
<proteinExistence type="predicted"/>